<keyword evidence="4" id="KW-1185">Reference proteome</keyword>
<dbReference type="InterPro" id="IPR013218">
    <property type="entry name" value="Dsn1/Mis13"/>
</dbReference>
<evidence type="ECO:0000313" key="3">
    <source>
        <dbReference type="EMBL" id="VUG18069.1"/>
    </source>
</evidence>
<dbReference type="PANTHER" id="PTHR14778">
    <property type="entry name" value="KINETOCHORE-ASSOCIATED PROTEIN DSN1 HOMOLOG"/>
    <property type="match status" value="1"/>
</dbReference>
<proteinExistence type="predicted"/>
<name>A0A7D9H2H7_DEKBR</name>
<feature type="compositionally biased region" description="Low complexity" evidence="2">
    <location>
        <begin position="19"/>
        <end position="29"/>
    </location>
</feature>
<feature type="compositionally biased region" description="Basic and acidic residues" evidence="2">
    <location>
        <begin position="147"/>
        <end position="164"/>
    </location>
</feature>
<evidence type="ECO:0000313" key="4">
    <source>
        <dbReference type="Proteomes" id="UP000478008"/>
    </source>
</evidence>
<feature type="region of interest" description="Disordered" evidence="2">
    <location>
        <begin position="65"/>
        <end position="99"/>
    </location>
</feature>
<feature type="compositionally biased region" description="Basic residues" evidence="2">
    <location>
        <begin position="124"/>
        <end position="146"/>
    </location>
</feature>
<evidence type="ECO:0000256" key="2">
    <source>
        <dbReference type="SAM" id="MobiDB-lite"/>
    </source>
</evidence>
<accession>A0A7D9H2H7</accession>
<dbReference type="GO" id="GO:0000444">
    <property type="term" value="C:MIS12/MIND type complex"/>
    <property type="evidence" value="ECO:0007669"/>
    <property type="project" value="InterPro"/>
</dbReference>
<keyword evidence="1" id="KW-0175">Coiled coil</keyword>
<sequence length="645" mass="72758">MPLDRRLHVSKIGRLLSSSSQVIPSSSQPDDIGQLSQEQKQQGFEEDDTGFIFKRASQEEIGKVSQINDSINSRSTKRRKKQRLGKTIKDSKSSALFMKGKEITKGLDELLNRSISQQAERPKKTAGKSSKSRKAKVKRNNIKHIKQSRDKKTEKEMPRSDDTAKNSLSQKKHIQLSGGPPTKKRVKKYSESTTPSEPEGTLLDVLEYENISDENNDNSNLLVSSGDDTDQVFSLDDDVDDSVYREATYDQKPEELNVKRHKNSLELNFIDRSTHSNDDNMALQDAPDFYETDAFHVDEPTEQVSDNLDNSHVSNLQNANVSEYLAATGDPIIDVASKIPLKESVERQSQDQSTTAKYSRRSSLSNRGKRLSSIGNGFVAEPHSEVPIEQFYKHFDKDLPDPHKMRQLLVWCCRRIDFGGTSKNDRLAASLAEKIKQKLINDLINGKIDINLWRSSPVQNSSSNEASKEISGTNTGFNSHSIDSQFNKTEKAKQPIVVKPNDANIRNMKLLREYKSKLERLKKEENAWKKAAATLPVSMEEQSRENAIDLNESDDLQVQNALESLKSVSEKTDQKRYSIILADMIERIKLNVHKLKKSDAAISLVVEKKMKELSQVLKKSTDLTNDEGLDPKMLLQALAETNLLS</sequence>
<dbReference type="EMBL" id="CABFWN010000003">
    <property type="protein sequence ID" value="VUG18069.1"/>
    <property type="molecule type" value="Genomic_DNA"/>
</dbReference>
<feature type="coiled-coil region" evidence="1">
    <location>
        <begin position="504"/>
        <end position="531"/>
    </location>
</feature>
<feature type="region of interest" description="Disordered" evidence="2">
    <location>
        <begin position="343"/>
        <end position="370"/>
    </location>
</feature>
<dbReference type="PANTHER" id="PTHR14778:SF2">
    <property type="entry name" value="KINETOCHORE-ASSOCIATED PROTEIN DSN1 HOMOLOG"/>
    <property type="match status" value="1"/>
</dbReference>
<feature type="region of interest" description="Disordered" evidence="2">
    <location>
        <begin position="19"/>
        <end position="48"/>
    </location>
</feature>
<reference evidence="3 4" key="1">
    <citation type="submission" date="2019-07" db="EMBL/GenBank/DDBJ databases">
        <authorList>
            <person name="Friedrich A."/>
            <person name="Schacherer J."/>
        </authorList>
    </citation>
    <scope>NUCLEOTIDE SEQUENCE [LARGE SCALE GENOMIC DNA]</scope>
</reference>
<feature type="region of interest" description="Disordered" evidence="2">
    <location>
        <begin position="458"/>
        <end position="482"/>
    </location>
</feature>
<feature type="compositionally biased region" description="Basic residues" evidence="2">
    <location>
        <begin position="75"/>
        <end position="86"/>
    </location>
</feature>
<dbReference type="Pfam" id="PF08202">
    <property type="entry name" value="MIS13"/>
    <property type="match status" value="1"/>
</dbReference>
<organism evidence="3 4">
    <name type="scientific">Dekkera bruxellensis</name>
    <name type="common">Brettanomyces custersii</name>
    <dbReference type="NCBI Taxonomy" id="5007"/>
    <lineage>
        <taxon>Eukaryota</taxon>
        <taxon>Fungi</taxon>
        <taxon>Dikarya</taxon>
        <taxon>Ascomycota</taxon>
        <taxon>Saccharomycotina</taxon>
        <taxon>Pichiomycetes</taxon>
        <taxon>Pichiales</taxon>
        <taxon>Pichiaceae</taxon>
        <taxon>Brettanomyces</taxon>
    </lineage>
</organism>
<dbReference type="AlphaFoldDB" id="A0A7D9H2H7"/>
<gene>
    <name evidence="3" type="ORF">DEBR0S3_01530G</name>
</gene>
<evidence type="ECO:0000256" key="1">
    <source>
        <dbReference type="SAM" id="Coils"/>
    </source>
</evidence>
<dbReference type="GO" id="GO:0007059">
    <property type="term" value="P:chromosome segregation"/>
    <property type="evidence" value="ECO:0007669"/>
    <property type="project" value="InterPro"/>
</dbReference>
<dbReference type="Proteomes" id="UP000478008">
    <property type="component" value="Unassembled WGS sequence"/>
</dbReference>
<feature type="compositionally biased region" description="Polar residues" evidence="2">
    <location>
        <begin position="65"/>
        <end position="74"/>
    </location>
</feature>
<feature type="region of interest" description="Disordered" evidence="2">
    <location>
        <begin position="113"/>
        <end position="201"/>
    </location>
</feature>
<protein>
    <submittedName>
        <fullName evidence="3">DEBR0S3_01530g1_1</fullName>
    </submittedName>
</protein>
<feature type="compositionally biased region" description="Polar residues" evidence="2">
    <location>
        <begin position="350"/>
        <end position="366"/>
    </location>
</feature>
<dbReference type="GO" id="GO:0051301">
    <property type="term" value="P:cell division"/>
    <property type="evidence" value="ECO:0007669"/>
    <property type="project" value="InterPro"/>
</dbReference>